<accession>A0A6J4IJX9</accession>
<proteinExistence type="predicted"/>
<evidence type="ECO:0000256" key="1">
    <source>
        <dbReference type="SAM" id="MobiDB-lite"/>
    </source>
</evidence>
<feature type="compositionally biased region" description="Gly residues" evidence="1">
    <location>
        <begin position="112"/>
        <end position="125"/>
    </location>
</feature>
<feature type="compositionally biased region" description="Basic residues" evidence="1">
    <location>
        <begin position="141"/>
        <end position="163"/>
    </location>
</feature>
<feature type="compositionally biased region" description="Basic residues" evidence="1">
    <location>
        <begin position="93"/>
        <end position="110"/>
    </location>
</feature>
<feature type="region of interest" description="Disordered" evidence="1">
    <location>
        <begin position="1"/>
        <end position="233"/>
    </location>
</feature>
<dbReference type="GO" id="GO:0004519">
    <property type="term" value="F:endonuclease activity"/>
    <property type="evidence" value="ECO:0007669"/>
    <property type="project" value="UniProtKB-KW"/>
</dbReference>
<sequence length="261" mass="27846">ARGTPPAPAGPGPGRAGRQGDCRHLTAGPVRRRCSPARRPPPRIGRGLREAPPPPVRRRRGSGAAHPPRHAGQVDPPGRRQAAETSGPGAPGHSRRGLGPHRPRHLRAHGPGRLGGAGGGAGAGSPGRPPRRGAGVEGRHVVCRHRRRRPARPVGGRGRRKRAAGREPVPGRHPPVPSRLRSRQGDVPPAVGRADRPHGPERRRRPHHQRSSRCRGAGHRRRGRRAHGLQAGDLPGLRHACRLLGAGRPHRVRLPALPARL</sequence>
<name>A0A6J4IJX9_9ACTN</name>
<feature type="compositionally biased region" description="Pro residues" evidence="1">
    <location>
        <begin position="1"/>
        <end position="11"/>
    </location>
</feature>
<organism evidence="2">
    <name type="scientific">uncultured Acidimicrobiales bacterium</name>
    <dbReference type="NCBI Taxonomy" id="310071"/>
    <lineage>
        <taxon>Bacteria</taxon>
        <taxon>Bacillati</taxon>
        <taxon>Actinomycetota</taxon>
        <taxon>Acidimicrobiia</taxon>
        <taxon>Acidimicrobiales</taxon>
        <taxon>environmental samples</taxon>
    </lineage>
</organism>
<dbReference type="AlphaFoldDB" id="A0A6J4IJX9"/>
<gene>
    <name evidence="2" type="ORF">AVDCRST_MAG10-2327</name>
</gene>
<evidence type="ECO:0000313" key="2">
    <source>
        <dbReference type="EMBL" id="CAA9252462.1"/>
    </source>
</evidence>
<keyword evidence="2" id="KW-0378">Hydrolase</keyword>
<dbReference type="EMBL" id="CADCTB010000143">
    <property type="protein sequence ID" value="CAA9252462.1"/>
    <property type="molecule type" value="Genomic_DNA"/>
</dbReference>
<feature type="non-terminal residue" evidence="2">
    <location>
        <position position="1"/>
    </location>
</feature>
<keyword evidence="2" id="KW-0540">Nuclease</keyword>
<reference evidence="2" key="1">
    <citation type="submission" date="2020-02" db="EMBL/GenBank/DDBJ databases">
        <authorList>
            <person name="Meier V. D."/>
        </authorList>
    </citation>
    <scope>NUCLEOTIDE SEQUENCE</scope>
    <source>
        <strain evidence="2">AVDCRST_MAG10</strain>
    </source>
</reference>
<feature type="non-terminal residue" evidence="2">
    <location>
        <position position="261"/>
    </location>
</feature>
<keyword evidence="2" id="KW-0255">Endonuclease</keyword>
<feature type="compositionally biased region" description="Basic residues" evidence="1">
    <location>
        <begin position="201"/>
        <end position="227"/>
    </location>
</feature>
<protein>
    <submittedName>
        <fullName evidence="2">Endonuclease VIII</fullName>
    </submittedName>
</protein>